<proteinExistence type="predicted"/>
<reference evidence="7 8" key="1">
    <citation type="submission" date="2019-03" db="EMBL/GenBank/DDBJ databases">
        <title>Genomics of glacier-inhabiting Cryobacterium strains.</title>
        <authorList>
            <person name="Liu Q."/>
            <person name="Xin Y.-H."/>
        </authorList>
    </citation>
    <scope>NUCLEOTIDE SEQUENCE [LARGE SCALE GENOMIC DNA]</scope>
    <source>
        <strain evidence="7 8">MDB2-B</strain>
    </source>
</reference>
<dbReference type="SUPFAM" id="SSF52540">
    <property type="entry name" value="P-loop containing nucleoside triphosphate hydrolases"/>
    <property type="match status" value="1"/>
</dbReference>
<evidence type="ECO:0000313" key="7">
    <source>
        <dbReference type="EMBL" id="TFB90834.1"/>
    </source>
</evidence>
<protein>
    <submittedName>
        <fullName evidence="7">TM0106 family RecB-like putative nuclease</fullName>
    </submittedName>
</protein>
<dbReference type="PANTHER" id="PTHR43788">
    <property type="entry name" value="DNA2/NAM7 HELICASE FAMILY MEMBER"/>
    <property type="match status" value="1"/>
</dbReference>
<keyword evidence="4" id="KW-0067">ATP-binding</keyword>
<keyword evidence="8" id="KW-1185">Reference proteome</keyword>
<dbReference type="InterPro" id="IPR019993">
    <property type="entry name" value="RecB_nuclease_TM0106_put"/>
</dbReference>
<evidence type="ECO:0000259" key="5">
    <source>
        <dbReference type="Pfam" id="PF13087"/>
    </source>
</evidence>
<dbReference type="RefSeq" id="WP_134532845.1">
    <property type="nucleotide sequence ID" value="NZ_SOFG01000004.1"/>
</dbReference>
<dbReference type="InterPro" id="IPR012337">
    <property type="entry name" value="RNaseH-like_sf"/>
</dbReference>
<dbReference type="InterPro" id="IPR047187">
    <property type="entry name" value="SF1_C_Upf1"/>
</dbReference>
<dbReference type="PANTHER" id="PTHR43788:SF8">
    <property type="entry name" value="DNA-BINDING PROTEIN SMUBP-2"/>
    <property type="match status" value="1"/>
</dbReference>
<evidence type="ECO:0000256" key="2">
    <source>
        <dbReference type="ARBA" id="ARBA00022801"/>
    </source>
</evidence>
<dbReference type="Pfam" id="PF13482">
    <property type="entry name" value="RNase_H_2"/>
    <property type="match status" value="1"/>
</dbReference>
<accession>A0ABY2IIX8</accession>
<dbReference type="Pfam" id="PF13087">
    <property type="entry name" value="AAA_12"/>
    <property type="match status" value="1"/>
</dbReference>
<dbReference type="Pfam" id="PF13604">
    <property type="entry name" value="AAA_30"/>
    <property type="match status" value="1"/>
</dbReference>
<dbReference type="InterPro" id="IPR038720">
    <property type="entry name" value="YprB_RNase_H-like_dom"/>
</dbReference>
<feature type="domain" description="YprB ribonuclease H-like" evidence="6">
    <location>
        <begin position="325"/>
        <end position="518"/>
    </location>
</feature>
<comment type="caution">
    <text evidence="7">The sequence shown here is derived from an EMBL/GenBank/DDBJ whole genome shotgun (WGS) entry which is preliminary data.</text>
</comment>
<dbReference type="SUPFAM" id="SSF53098">
    <property type="entry name" value="Ribonuclease H-like"/>
    <property type="match status" value="1"/>
</dbReference>
<name>A0ABY2IIX8_9MICO</name>
<organism evidence="7 8">
    <name type="scientific">Cryobacterium algoricola</name>
    <dbReference type="NCBI Taxonomy" id="1259183"/>
    <lineage>
        <taxon>Bacteria</taxon>
        <taxon>Bacillati</taxon>
        <taxon>Actinomycetota</taxon>
        <taxon>Actinomycetes</taxon>
        <taxon>Micrococcales</taxon>
        <taxon>Microbacteriaceae</taxon>
        <taxon>Cryobacterium</taxon>
    </lineage>
</organism>
<sequence length="1195" mass="128596">MFLLDPVTVVYSASDLSAAAVCEWAVMRRLDARLGRIDPVPDPVDAMLARTAELGDAHELQMLNRLRSSGPVVEIERPARAGRTEILDAARLSAAALRAGVAVVFQAAFFDGRFLGYADFIIRSPEPGDSAGSAAAGPRYEVYDTKLARSAKVTALLQLAAYSDQLERLGIRTGDRVHLLLGDGRTSSHRLADILPVYRARRARLEGLIDDRLADAEATPWGDPRYVACGRCAVCEEQVQLHRDVLLVAQLRLTQRARLRAAGISTIEELSVSTGPVAGITDPTLATLRAQARLQLDPHPGRPLAWQVTNPRALADLPKPSPGDIFFDFEGDPLYQEGADETSAGTVVWGLDYLFGLVEADDTFRAFWAHSHAEERQALIDFLDYVRERRDRYPDLHIYHYAPYERTHLLSLAARHGVGEDAVDDLLRNHVLVDLYPVVRQGLRVGSRSYSLKKLEPLYMGEEAREGVDNAADSIAEYAHAGELLAAGEADAAAAVLEDIARYNAYDCRSTRRLRDWLLDRAAEEGACDDGAAGHLATPGEFPIAVPEREPDPVYLELTALLDQVPPTGRTSDETALALAAAAIDYHRREQKSFWWDHFARLASPLEDWSDTRDVFAVVRATVEIGWHREGRQVLDRRLLRLEGTPAPGSSFKAGQQPFLVYDPPYPPIRRSDEPGARTAHNKATIVQVGADGGFGATLGATLGGAALDGGALDDGVIFVDEILERDAPHHDALPVALTPGTPPQPGSQVGAISQWGRAVLTAWPLPLADAAFDILRRVPPRLRAGASLPAVAAGDTQSAILDAVLALDHSYLAVQGPPGTGKTFVGSRVIAELVVRHGWRIGVVAQSHAAVENMLRAVVDAGAESGLDPDRVGKKPKKGEEATVVPWLSLDAKSLTAFTGRPGGWVLGGTAWDFSNADRIPRGSLDLLVIDEAGQYSLASTIAAAVSAERLLLLGDPQQLPQVSQGTHPEPVDLSALGWLTDGHRVLPAELGYFLATSWRMHPAVCAPVSALSYEGKLRSHSSDRSLAGLEPGLHPVPVRHTDNATSSVEEADVVVGLVRNALGRPWTSAGRTAPLGEADVIVVAPYNTQVGLIRERLRAAGLSAVPVGTVDKFQGREAAVAIVSLAASSAEEVPRGLEFLLLANRLNVAISRAQWAAWLVYSPALTDSVPHSVEALTQLSAFITLVDGQTNVG</sequence>
<dbReference type="CDD" id="cd17934">
    <property type="entry name" value="DEXXQc_Upf1-like"/>
    <property type="match status" value="1"/>
</dbReference>
<dbReference type="InterPro" id="IPR050534">
    <property type="entry name" value="Coronavir_polyprotein_1ab"/>
</dbReference>
<evidence type="ECO:0000259" key="6">
    <source>
        <dbReference type="Pfam" id="PF13482"/>
    </source>
</evidence>
<dbReference type="InterPro" id="IPR041679">
    <property type="entry name" value="DNA2/NAM7-like_C"/>
</dbReference>
<evidence type="ECO:0000313" key="8">
    <source>
        <dbReference type="Proteomes" id="UP000297608"/>
    </source>
</evidence>
<evidence type="ECO:0000256" key="1">
    <source>
        <dbReference type="ARBA" id="ARBA00022741"/>
    </source>
</evidence>
<dbReference type="CDD" id="cd18808">
    <property type="entry name" value="SF1_C_Upf1"/>
    <property type="match status" value="1"/>
</dbReference>
<gene>
    <name evidence="7" type="ORF">E3O44_04525</name>
</gene>
<keyword evidence="3" id="KW-0347">Helicase</keyword>
<evidence type="ECO:0000256" key="3">
    <source>
        <dbReference type="ARBA" id="ARBA00022806"/>
    </source>
</evidence>
<dbReference type="Gene3D" id="3.40.50.300">
    <property type="entry name" value="P-loop containing nucleotide triphosphate hydrolases"/>
    <property type="match status" value="2"/>
</dbReference>
<keyword evidence="1" id="KW-0547">Nucleotide-binding</keyword>
<feature type="domain" description="DNA2/NAM7 helicase-like C-terminal" evidence="5">
    <location>
        <begin position="994"/>
        <end position="1162"/>
    </location>
</feature>
<dbReference type="InterPro" id="IPR027417">
    <property type="entry name" value="P-loop_NTPase"/>
</dbReference>
<dbReference type="NCBIfam" id="TIGR03491">
    <property type="entry name" value="TM0106 family RecB-like putative nuclease"/>
    <property type="match status" value="1"/>
</dbReference>
<keyword evidence="2" id="KW-0378">Hydrolase</keyword>
<evidence type="ECO:0000256" key="4">
    <source>
        <dbReference type="ARBA" id="ARBA00022840"/>
    </source>
</evidence>
<dbReference type="EMBL" id="SOFG01000004">
    <property type="protein sequence ID" value="TFB90834.1"/>
    <property type="molecule type" value="Genomic_DNA"/>
</dbReference>
<dbReference type="Proteomes" id="UP000297608">
    <property type="component" value="Unassembled WGS sequence"/>
</dbReference>